<comment type="caution">
    <text evidence="1">The sequence shown here is derived from an EMBL/GenBank/DDBJ whole genome shotgun (WGS) entry which is preliminary data.</text>
</comment>
<keyword evidence="2" id="KW-1185">Reference proteome</keyword>
<proteinExistence type="predicted"/>
<dbReference type="EMBL" id="JWZT01004360">
    <property type="protein sequence ID" value="KII64264.1"/>
    <property type="molecule type" value="Genomic_DNA"/>
</dbReference>
<accession>A0A0C2IG29</accession>
<evidence type="ECO:0000313" key="2">
    <source>
        <dbReference type="Proteomes" id="UP000031668"/>
    </source>
</evidence>
<evidence type="ECO:0000313" key="1">
    <source>
        <dbReference type="EMBL" id="KII64264.1"/>
    </source>
</evidence>
<dbReference type="AlphaFoldDB" id="A0A0C2IG29"/>
<organism evidence="1 2">
    <name type="scientific">Thelohanellus kitauei</name>
    <name type="common">Myxosporean</name>
    <dbReference type="NCBI Taxonomy" id="669202"/>
    <lineage>
        <taxon>Eukaryota</taxon>
        <taxon>Metazoa</taxon>
        <taxon>Cnidaria</taxon>
        <taxon>Myxozoa</taxon>
        <taxon>Myxosporea</taxon>
        <taxon>Bivalvulida</taxon>
        <taxon>Platysporina</taxon>
        <taxon>Myxobolidae</taxon>
        <taxon>Thelohanellus</taxon>
    </lineage>
</organism>
<reference evidence="1 2" key="1">
    <citation type="journal article" date="2014" name="Genome Biol. Evol.">
        <title>The genome of the myxosporean Thelohanellus kitauei shows adaptations to nutrient acquisition within its fish host.</title>
        <authorList>
            <person name="Yang Y."/>
            <person name="Xiong J."/>
            <person name="Zhou Z."/>
            <person name="Huo F."/>
            <person name="Miao W."/>
            <person name="Ran C."/>
            <person name="Liu Y."/>
            <person name="Zhang J."/>
            <person name="Feng J."/>
            <person name="Wang M."/>
            <person name="Wang M."/>
            <person name="Wang L."/>
            <person name="Yao B."/>
        </authorList>
    </citation>
    <scope>NUCLEOTIDE SEQUENCE [LARGE SCALE GENOMIC DNA]</scope>
    <source>
        <strain evidence="1">Wuqing</strain>
    </source>
</reference>
<protein>
    <submittedName>
        <fullName evidence="1">Uncharacterized protein</fullName>
    </submittedName>
</protein>
<name>A0A0C2IG29_THEKT</name>
<sequence>MGAGRCRTSKPIFCPNVHFFCLPVNSTSLKTSSGVVKVYSVFITADTNERICDTNDKHAFIYIYLKKLLLFACFYEKFESTHASPNTSRICSCAQPRVVIIIRQSHVLYTL</sequence>
<dbReference type="Proteomes" id="UP000031668">
    <property type="component" value="Unassembled WGS sequence"/>
</dbReference>
<gene>
    <name evidence="1" type="ORF">RF11_02622</name>
</gene>